<gene>
    <name evidence="2" type="ORF">CMV_013704</name>
</gene>
<dbReference type="AlphaFoldDB" id="A0A8J4VUN0"/>
<sequence length="76" mass="8672">MNGYRGGKGEREKGSCGEGEKADGYGRRGVDGWARPHRRRCWARPRRCSARLGSARRRPRGCVCVNVRGRVRDREK</sequence>
<evidence type="ECO:0000313" key="2">
    <source>
        <dbReference type="EMBL" id="KAF3961709.1"/>
    </source>
</evidence>
<protein>
    <submittedName>
        <fullName evidence="2">Uncharacterized protein</fullName>
    </submittedName>
</protein>
<comment type="caution">
    <text evidence="2">The sequence shown here is derived from an EMBL/GenBank/DDBJ whole genome shotgun (WGS) entry which is preliminary data.</text>
</comment>
<dbReference type="Proteomes" id="UP000737018">
    <property type="component" value="Unassembled WGS sequence"/>
</dbReference>
<name>A0A8J4VUN0_9ROSI</name>
<evidence type="ECO:0000256" key="1">
    <source>
        <dbReference type="SAM" id="MobiDB-lite"/>
    </source>
</evidence>
<feature type="compositionally biased region" description="Basic and acidic residues" evidence="1">
    <location>
        <begin position="7"/>
        <end position="29"/>
    </location>
</feature>
<feature type="region of interest" description="Disordered" evidence="1">
    <location>
        <begin position="1"/>
        <end position="29"/>
    </location>
</feature>
<reference evidence="2" key="1">
    <citation type="submission" date="2020-03" db="EMBL/GenBank/DDBJ databases">
        <title>Castanea mollissima Vanexum genome sequencing.</title>
        <authorList>
            <person name="Staton M."/>
        </authorList>
    </citation>
    <scope>NUCLEOTIDE SEQUENCE</scope>
    <source>
        <tissue evidence="2">Leaf</tissue>
    </source>
</reference>
<dbReference type="EMBL" id="JRKL02001849">
    <property type="protein sequence ID" value="KAF3961709.1"/>
    <property type="molecule type" value="Genomic_DNA"/>
</dbReference>
<keyword evidence="3" id="KW-1185">Reference proteome</keyword>
<organism evidence="2 3">
    <name type="scientific">Castanea mollissima</name>
    <name type="common">Chinese chestnut</name>
    <dbReference type="NCBI Taxonomy" id="60419"/>
    <lineage>
        <taxon>Eukaryota</taxon>
        <taxon>Viridiplantae</taxon>
        <taxon>Streptophyta</taxon>
        <taxon>Embryophyta</taxon>
        <taxon>Tracheophyta</taxon>
        <taxon>Spermatophyta</taxon>
        <taxon>Magnoliopsida</taxon>
        <taxon>eudicotyledons</taxon>
        <taxon>Gunneridae</taxon>
        <taxon>Pentapetalae</taxon>
        <taxon>rosids</taxon>
        <taxon>fabids</taxon>
        <taxon>Fagales</taxon>
        <taxon>Fagaceae</taxon>
        <taxon>Castanea</taxon>
    </lineage>
</organism>
<accession>A0A8J4VUN0</accession>
<evidence type="ECO:0000313" key="3">
    <source>
        <dbReference type="Proteomes" id="UP000737018"/>
    </source>
</evidence>
<proteinExistence type="predicted"/>